<dbReference type="Proteomes" id="UP001597055">
    <property type="component" value="Unassembled WGS sequence"/>
</dbReference>
<keyword evidence="3" id="KW-0547">Nucleotide-binding</keyword>
<feature type="domain" description="ABC transporter" evidence="5">
    <location>
        <begin position="7"/>
        <end position="248"/>
    </location>
</feature>
<dbReference type="PANTHER" id="PTHR43776:SF7">
    <property type="entry name" value="D,D-DIPEPTIDE TRANSPORT ATP-BINDING PROTEIN DDPF-RELATED"/>
    <property type="match status" value="1"/>
</dbReference>
<dbReference type="InterPro" id="IPR003439">
    <property type="entry name" value="ABC_transporter-like_ATP-bd"/>
</dbReference>
<gene>
    <name evidence="6" type="ORF">ACFQ0P_04095</name>
</gene>
<dbReference type="SMART" id="SM00382">
    <property type="entry name" value="AAA"/>
    <property type="match status" value="2"/>
</dbReference>
<reference evidence="7" key="1">
    <citation type="journal article" date="2019" name="Int. J. Syst. Evol. Microbiol.">
        <title>The Global Catalogue of Microorganisms (GCM) 10K type strain sequencing project: providing services to taxonomists for standard genome sequencing and annotation.</title>
        <authorList>
            <consortium name="The Broad Institute Genomics Platform"/>
            <consortium name="The Broad Institute Genome Sequencing Center for Infectious Disease"/>
            <person name="Wu L."/>
            <person name="Ma J."/>
        </authorList>
    </citation>
    <scope>NUCLEOTIDE SEQUENCE [LARGE SCALE GENOMIC DNA]</scope>
    <source>
        <strain evidence="7">CCUG 54523</strain>
    </source>
</reference>
<dbReference type="PROSITE" id="PS50893">
    <property type="entry name" value="ABC_TRANSPORTER_2"/>
    <property type="match status" value="2"/>
</dbReference>
<sequence>MTSMSALEIAGLAVSYATSRSPVQTLRDVDLRIAPGEIVGVVGESGSGKSTLAAAISGTLAPNASRDARTLSIAGADLASATADERRAIRRDRLGLISQNPITSMDPTRKIGRAFSDIGLDLAAAEAALQAVGLLETHRILHSFPHQLSGGMAQRVGIALALARRPRLLVADEPTSALDANVARAVLERLVALARENDAALLLITHDLTVVREHCSRVLVMYRGEIVEQGAVEQVVSQPKAEYTKRLLAATSLRDAEPREPRTTSADIAVSISKANVEFVSGPPWDRTRRRALRDVSVEIRRGEILGVVGASGSGKSTLCRLMLGLQSPDSGSVLLRGRPLREERRRNRGSVQVVLQHPDWALNPSLRVGASIAEPLRVVGRPGRSETRTRVRATMERLALDPDLADRFPHELSGGQRQRASIARALIAKPELIVFDEAVSSLDVSVQAQVLREIAAVHRELGFTAVFVSHDAGAVAYVADRVIRMEDGCATEVA</sequence>
<evidence type="ECO:0000313" key="6">
    <source>
        <dbReference type="EMBL" id="MFD0789570.1"/>
    </source>
</evidence>
<evidence type="ECO:0000256" key="2">
    <source>
        <dbReference type="ARBA" id="ARBA00022448"/>
    </source>
</evidence>
<keyword evidence="7" id="KW-1185">Reference proteome</keyword>
<accession>A0ABW3AFE9</accession>
<protein>
    <submittedName>
        <fullName evidence="6">ABC transporter ATP-binding protein</fullName>
    </submittedName>
</protein>
<feature type="domain" description="ABC transporter" evidence="5">
    <location>
        <begin position="272"/>
        <end position="494"/>
    </location>
</feature>
<dbReference type="Pfam" id="PF00005">
    <property type="entry name" value="ABC_tran"/>
    <property type="match status" value="2"/>
</dbReference>
<evidence type="ECO:0000313" key="7">
    <source>
        <dbReference type="Proteomes" id="UP001597055"/>
    </source>
</evidence>
<comment type="caution">
    <text evidence="6">The sequence shown here is derived from an EMBL/GenBank/DDBJ whole genome shotgun (WGS) entry which is preliminary data.</text>
</comment>
<evidence type="ECO:0000256" key="3">
    <source>
        <dbReference type="ARBA" id="ARBA00022741"/>
    </source>
</evidence>
<dbReference type="PROSITE" id="PS00211">
    <property type="entry name" value="ABC_TRANSPORTER_1"/>
    <property type="match status" value="2"/>
</dbReference>
<dbReference type="SUPFAM" id="SSF52540">
    <property type="entry name" value="P-loop containing nucleoside triphosphate hydrolases"/>
    <property type="match status" value="2"/>
</dbReference>
<keyword evidence="2" id="KW-0813">Transport</keyword>
<dbReference type="InterPro" id="IPR050319">
    <property type="entry name" value="ABC_transp_ATP-bind"/>
</dbReference>
<evidence type="ECO:0000256" key="4">
    <source>
        <dbReference type="ARBA" id="ARBA00022840"/>
    </source>
</evidence>
<dbReference type="RefSeq" id="WP_204980654.1">
    <property type="nucleotide sequence ID" value="NZ_JBHTII010000001.1"/>
</dbReference>
<dbReference type="Gene3D" id="3.40.50.300">
    <property type="entry name" value="P-loop containing nucleotide triphosphate hydrolases"/>
    <property type="match status" value="2"/>
</dbReference>
<dbReference type="PANTHER" id="PTHR43776">
    <property type="entry name" value="TRANSPORT ATP-BINDING PROTEIN"/>
    <property type="match status" value="1"/>
</dbReference>
<comment type="similarity">
    <text evidence="1">Belongs to the ABC transporter superfamily.</text>
</comment>
<dbReference type="InterPro" id="IPR027417">
    <property type="entry name" value="P-loop_NTPase"/>
</dbReference>
<proteinExistence type="inferred from homology"/>
<dbReference type="GO" id="GO:0005524">
    <property type="term" value="F:ATP binding"/>
    <property type="evidence" value="ECO:0007669"/>
    <property type="project" value="UniProtKB-KW"/>
</dbReference>
<dbReference type="InterPro" id="IPR003593">
    <property type="entry name" value="AAA+_ATPase"/>
</dbReference>
<dbReference type="EMBL" id="JBHTII010000001">
    <property type="protein sequence ID" value="MFD0789570.1"/>
    <property type="molecule type" value="Genomic_DNA"/>
</dbReference>
<keyword evidence="4 6" id="KW-0067">ATP-binding</keyword>
<evidence type="ECO:0000256" key="1">
    <source>
        <dbReference type="ARBA" id="ARBA00005417"/>
    </source>
</evidence>
<dbReference type="CDD" id="cd03257">
    <property type="entry name" value="ABC_NikE_OppD_transporters"/>
    <property type="match status" value="2"/>
</dbReference>
<dbReference type="InterPro" id="IPR017871">
    <property type="entry name" value="ABC_transporter-like_CS"/>
</dbReference>
<name>A0ABW3AFE9_9MICO</name>
<organism evidence="6 7">
    <name type="scientific">Microbacterium insulae</name>
    <dbReference type="NCBI Taxonomy" id="483014"/>
    <lineage>
        <taxon>Bacteria</taxon>
        <taxon>Bacillati</taxon>
        <taxon>Actinomycetota</taxon>
        <taxon>Actinomycetes</taxon>
        <taxon>Micrococcales</taxon>
        <taxon>Microbacteriaceae</taxon>
        <taxon>Microbacterium</taxon>
    </lineage>
</organism>
<evidence type="ECO:0000259" key="5">
    <source>
        <dbReference type="PROSITE" id="PS50893"/>
    </source>
</evidence>